<dbReference type="PANTHER" id="PTHR32328:SF0">
    <property type="entry name" value="L-SERYL-TRNA(SEC) SELENIUM TRANSFERASE"/>
    <property type="match status" value="1"/>
</dbReference>
<dbReference type="STRING" id="182217.HCW_01365"/>
<dbReference type="InterPro" id="IPR004534">
    <property type="entry name" value="SelA_trans"/>
</dbReference>
<keyword evidence="11" id="KW-1185">Reference proteome</keyword>
<evidence type="ECO:0000256" key="1">
    <source>
        <dbReference type="ARBA" id="ARBA00001933"/>
    </source>
</evidence>
<gene>
    <name evidence="8" type="primary">selA</name>
    <name evidence="10" type="ordered locus">HCW_01365</name>
</gene>
<comment type="subcellular location">
    <subcellularLocation>
        <location evidence="8">Cytoplasm</location>
    </subcellularLocation>
</comment>
<accession>I0EKU3</accession>
<dbReference type="KEGG" id="hce:HCW_01365"/>
<dbReference type="GO" id="GO:0001717">
    <property type="term" value="P:conversion of seryl-tRNAsec to selenocys-tRNAsec"/>
    <property type="evidence" value="ECO:0007669"/>
    <property type="project" value="UniProtKB-UniRule"/>
</dbReference>
<dbReference type="PATRIC" id="fig|182217.3.peg.283"/>
<dbReference type="EC" id="2.9.1.1" evidence="8"/>
<organism evidence="10 11">
    <name type="scientific">Helicobacter cetorum (strain ATCC BAA-429 / MIT 00-7128)</name>
    <dbReference type="NCBI Taxonomy" id="182217"/>
    <lineage>
        <taxon>Bacteria</taxon>
        <taxon>Pseudomonadati</taxon>
        <taxon>Campylobacterota</taxon>
        <taxon>Epsilonproteobacteria</taxon>
        <taxon>Campylobacterales</taxon>
        <taxon>Helicobacteraceae</taxon>
        <taxon>Helicobacter</taxon>
    </lineage>
</organism>
<dbReference type="GO" id="GO:0005737">
    <property type="term" value="C:cytoplasm"/>
    <property type="evidence" value="ECO:0007669"/>
    <property type="project" value="UniProtKB-SubCell"/>
</dbReference>
<dbReference type="InterPro" id="IPR015421">
    <property type="entry name" value="PyrdxlP-dep_Trfase_major"/>
</dbReference>
<dbReference type="SUPFAM" id="SSF53383">
    <property type="entry name" value="PLP-dependent transferases"/>
    <property type="match status" value="1"/>
</dbReference>
<comment type="similarity">
    <text evidence="7 8">Belongs to the SelA family.</text>
</comment>
<evidence type="ECO:0000256" key="7">
    <source>
        <dbReference type="ARBA" id="ARBA00044507"/>
    </source>
</evidence>
<dbReference type="Pfam" id="PF03841">
    <property type="entry name" value="SelA"/>
    <property type="match status" value="1"/>
</dbReference>
<evidence type="ECO:0000256" key="6">
    <source>
        <dbReference type="ARBA" id="ARBA00023266"/>
    </source>
</evidence>
<name>I0EKU3_HELC0</name>
<evidence type="ECO:0000256" key="2">
    <source>
        <dbReference type="ARBA" id="ARBA00022490"/>
    </source>
</evidence>
<dbReference type="eggNOG" id="COG1921">
    <property type="taxonomic scope" value="Bacteria"/>
</dbReference>
<comment type="pathway">
    <text evidence="8">Aminoacyl-tRNA biosynthesis; selenocysteinyl-tRNA(Sec) biosynthesis; selenocysteinyl-tRNA(Sec) from L-seryl-tRNA(Sec) (bacterial route): step 1/1.</text>
</comment>
<keyword evidence="5 8" id="KW-0648">Protein biosynthesis</keyword>
<comment type="cofactor">
    <cofactor evidence="1 8 9">
        <name>pyridoxal 5'-phosphate</name>
        <dbReference type="ChEBI" id="CHEBI:597326"/>
    </cofactor>
</comment>
<dbReference type="AlphaFoldDB" id="I0EKU3"/>
<dbReference type="Gene3D" id="3.40.640.10">
    <property type="entry name" value="Type I PLP-dependent aspartate aminotransferase-like (Major domain)"/>
    <property type="match status" value="1"/>
</dbReference>
<dbReference type="Proteomes" id="UP000005010">
    <property type="component" value="Chromosome"/>
</dbReference>
<comment type="catalytic activity">
    <reaction evidence="8">
        <text>L-seryl-tRNA(Sec) + selenophosphate + H(+) = L-selenocysteinyl-tRNA(Sec) + phosphate</text>
        <dbReference type="Rhea" id="RHEA:22728"/>
        <dbReference type="Rhea" id="RHEA-COMP:9742"/>
        <dbReference type="Rhea" id="RHEA-COMP:9743"/>
        <dbReference type="ChEBI" id="CHEBI:15378"/>
        <dbReference type="ChEBI" id="CHEBI:16144"/>
        <dbReference type="ChEBI" id="CHEBI:43474"/>
        <dbReference type="ChEBI" id="CHEBI:78533"/>
        <dbReference type="ChEBI" id="CHEBI:78573"/>
        <dbReference type="EC" id="2.9.1.1"/>
    </reaction>
</comment>
<dbReference type="InterPro" id="IPR018319">
    <property type="entry name" value="SelA-like"/>
</dbReference>
<keyword evidence="6 8" id="KW-0711">Selenium</keyword>
<keyword evidence="4 8" id="KW-0663">Pyridoxal phosphate</keyword>
<dbReference type="HOGENOM" id="CLU_038142_1_0_7"/>
<evidence type="ECO:0000256" key="4">
    <source>
        <dbReference type="ARBA" id="ARBA00022898"/>
    </source>
</evidence>
<dbReference type="HAMAP" id="MF_00423">
    <property type="entry name" value="SelA"/>
    <property type="match status" value="1"/>
</dbReference>
<keyword evidence="3 8" id="KW-0808">Transferase</keyword>
<protein>
    <recommendedName>
        <fullName evidence="8">L-seryl-tRNA(Sec) selenium transferase</fullName>
        <ecNumber evidence="8">2.9.1.1</ecNumber>
    </recommendedName>
    <alternativeName>
        <fullName evidence="8">Selenocysteine synthase</fullName>
        <shortName evidence="8">Sec synthase</shortName>
    </alternativeName>
    <alternativeName>
        <fullName evidence="8">Selenocysteinyl-tRNA(Sec) synthase</fullName>
    </alternativeName>
</protein>
<sequence length="398" mass="44965">MAKETKRAIQNLLKNPYQKIINASVSAFGSNYGRAFFTQKFYEKIEPNLREVLTNPIDLECDLSTAKRDNRLTPLKKLFKACFDTEEVLIVNNNASAVVLIANALANQQEIIVSYGELVEIGGNFRIKDILLASGAKLHLVGSVNRTYLRDYRLALNEKSKILLKIHPSNFTLKGFKKDTPFKDLQTLAKEHNLVDYYDLGSASLLDNLKEETLEEILALKPSLLSFSADKFFNGTQAGIIMGKKELIDILKNHPLYRAFRVDKVTLTLLFHSLKAWISAKEDIKVCELLNQTKDELLQKALKLYALLKPLELNVSVASSFSSIGAGSLPNLELESFCVKIQPKNKKVLDCEKLYLRLFQKGVITRISCEHVCFEVFSLNEGDFEKITLILEEILNKA</sequence>
<dbReference type="GO" id="GO:0004125">
    <property type="term" value="F:L-seryl-tRNA(Sec) selenium transferase activity"/>
    <property type="evidence" value="ECO:0007669"/>
    <property type="project" value="UniProtKB-UniRule"/>
</dbReference>
<dbReference type="GO" id="GO:0001514">
    <property type="term" value="P:selenocysteine incorporation"/>
    <property type="evidence" value="ECO:0007669"/>
    <property type="project" value="UniProtKB-UniRule"/>
</dbReference>
<evidence type="ECO:0000313" key="11">
    <source>
        <dbReference type="Proteomes" id="UP000005010"/>
    </source>
</evidence>
<dbReference type="Gene3D" id="3.90.1150.180">
    <property type="match status" value="1"/>
</dbReference>
<evidence type="ECO:0000256" key="9">
    <source>
        <dbReference type="PIRSR" id="PIRSR618319-50"/>
    </source>
</evidence>
<evidence type="ECO:0000256" key="8">
    <source>
        <dbReference type="HAMAP-Rule" id="MF_00423"/>
    </source>
</evidence>
<comment type="function">
    <text evidence="8">Converts seryl-tRNA(Sec) to selenocysteinyl-tRNA(Sec) required for selenoprotein biosynthesis.</text>
</comment>
<evidence type="ECO:0000313" key="10">
    <source>
        <dbReference type="EMBL" id="AFI03562.1"/>
    </source>
</evidence>
<reference evidence="11" key="1">
    <citation type="submission" date="2012-04" db="EMBL/GenBank/DDBJ databases">
        <title>Complete genome sequence of Helicobacter cetorum strain MIT 00-7128.</title>
        <authorList>
            <person name="Kersulyte D."/>
            <person name="Berg D.E."/>
        </authorList>
    </citation>
    <scope>NUCLEOTIDE SEQUENCE [LARGE SCALE GENOMIC DNA]</scope>
    <source>
        <strain evidence="11">MIT 00-7128</strain>
    </source>
</reference>
<dbReference type="InterPro" id="IPR015424">
    <property type="entry name" value="PyrdxlP-dep_Trfase"/>
</dbReference>
<feature type="modified residue" description="N6-(pyridoxal phosphate)lysine" evidence="8 9">
    <location>
        <position position="231"/>
    </location>
</feature>
<evidence type="ECO:0000256" key="3">
    <source>
        <dbReference type="ARBA" id="ARBA00022679"/>
    </source>
</evidence>
<keyword evidence="2 8" id="KW-0963">Cytoplasm</keyword>
<evidence type="ECO:0000256" key="5">
    <source>
        <dbReference type="ARBA" id="ARBA00022917"/>
    </source>
</evidence>
<dbReference type="PANTHER" id="PTHR32328">
    <property type="entry name" value="L-SERYL-TRNA(SEC) SELENIUM TRANSFERASE"/>
    <property type="match status" value="1"/>
</dbReference>
<dbReference type="EMBL" id="CP003479">
    <property type="protein sequence ID" value="AFI03562.1"/>
    <property type="molecule type" value="Genomic_DNA"/>
</dbReference>
<proteinExistence type="inferred from homology"/>
<dbReference type="NCBIfam" id="TIGR00474">
    <property type="entry name" value="selA"/>
    <property type="match status" value="1"/>
</dbReference>
<dbReference type="UniPathway" id="UPA00906">
    <property type="reaction ID" value="UER00896"/>
</dbReference>